<organism evidence="2 3">
    <name type="scientific">Puccinia graminis f. sp. tritici</name>
    <dbReference type="NCBI Taxonomy" id="56615"/>
    <lineage>
        <taxon>Eukaryota</taxon>
        <taxon>Fungi</taxon>
        <taxon>Dikarya</taxon>
        <taxon>Basidiomycota</taxon>
        <taxon>Pucciniomycotina</taxon>
        <taxon>Pucciniomycetes</taxon>
        <taxon>Pucciniales</taxon>
        <taxon>Pucciniaceae</taxon>
        <taxon>Puccinia</taxon>
    </lineage>
</organism>
<evidence type="ECO:0000256" key="1">
    <source>
        <dbReference type="SAM" id="MobiDB-lite"/>
    </source>
</evidence>
<comment type="caution">
    <text evidence="2">The sequence shown here is derived from an EMBL/GenBank/DDBJ whole genome shotgun (WGS) entry which is preliminary data.</text>
</comment>
<dbReference type="EMBL" id="VSWC01000028">
    <property type="protein sequence ID" value="KAA1108707.1"/>
    <property type="molecule type" value="Genomic_DNA"/>
</dbReference>
<dbReference type="Proteomes" id="UP000324748">
    <property type="component" value="Unassembled WGS sequence"/>
</dbReference>
<keyword evidence="3" id="KW-1185">Reference proteome</keyword>
<feature type="compositionally biased region" description="Low complexity" evidence="1">
    <location>
        <begin position="31"/>
        <end position="44"/>
    </location>
</feature>
<feature type="region of interest" description="Disordered" evidence="1">
    <location>
        <begin position="23"/>
        <end position="44"/>
    </location>
</feature>
<reference evidence="2 3" key="1">
    <citation type="submission" date="2019-05" db="EMBL/GenBank/DDBJ databases">
        <title>Emergence of the Ug99 lineage of the wheat stem rust pathogen through somatic hybridization.</title>
        <authorList>
            <person name="Li F."/>
            <person name="Upadhyaya N.M."/>
            <person name="Sperschneider J."/>
            <person name="Matny O."/>
            <person name="Nguyen-Phuc H."/>
            <person name="Mago R."/>
            <person name="Raley C."/>
            <person name="Miller M.E."/>
            <person name="Silverstein K.A.T."/>
            <person name="Henningsen E."/>
            <person name="Hirsch C.D."/>
            <person name="Visser B."/>
            <person name="Pretorius Z.A."/>
            <person name="Steffenson B.J."/>
            <person name="Schwessinger B."/>
            <person name="Dodds P.N."/>
            <person name="Figueroa M."/>
        </authorList>
    </citation>
    <scope>NUCLEOTIDE SEQUENCE [LARGE SCALE GENOMIC DNA]</scope>
    <source>
        <strain evidence="2">21-0</strain>
    </source>
</reference>
<dbReference type="AlphaFoldDB" id="A0A5B0Q6H8"/>
<evidence type="ECO:0000313" key="3">
    <source>
        <dbReference type="Proteomes" id="UP000324748"/>
    </source>
</evidence>
<evidence type="ECO:0000313" key="2">
    <source>
        <dbReference type="EMBL" id="KAA1108707.1"/>
    </source>
</evidence>
<name>A0A5B0Q6H8_PUCGR</name>
<protein>
    <submittedName>
        <fullName evidence="2">Uncharacterized protein</fullName>
    </submittedName>
</protein>
<proteinExistence type="predicted"/>
<sequence>MMIVNHRALVQSTEIRRLPSSIESPHRLSHRQPNNLNNNQQRNNLVSRTNRYFIPFRFYSAFSFQNLSRPTITHLYPHSNPVRPIHTTLPG</sequence>
<gene>
    <name evidence="2" type="ORF">PGT21_022325</name>
</gene>
<accession>A0A5B0Q6H8</accession>